<dbReference type="PROSITE" id="PS50994">
    <property type="entry name" value="INTEGRASE"/>
    <property type="match status" value="1"/>
</dbReference>
<evidence type="ECO:0000259" key="2">
    <source>
        <dbReference type="PROSITE" id="PS50994"/>
    </source>
</evidence>
<evidence type="ECO:0000256" key="1">
    <source>
        <dbReference type="ARBA" id="ARBA00002286"/>
    </source>
</evidence>
<dbReference type="InterPro" id="IPR025948">
    <property type="entry name" value="HTH-like_dom"/>
</dbReference>
<dbReference type="InterPro" id="IPR036397">
    <property type="entry name" value="RNaseH_sf"/>
</dbReference>
<dbReference type="Proteomes" id="UP000619244">
    <property type="component" value="Unassembled WGS sequence"/>
</dbReference>
<dbReference type="InterPro" id="IPR001584">
    <property type="entry name" value="Integrase_cat-core"/>
</dbReference>
<protein>
    <submittedName>
        <fullName evidence="3">Transposase</fullName>
    </submittedName>
</protein>
<dbReference type="InterPro" id="IPR050900">
    <property type="entry name" value="Transposase_IS3/IS150/IS904"/>
</dbReference>
<evidence type="ECO:0000313" key="4">
    <source>
        <dbReference type="Proteomes" id="UP000619244"/>
    </source>
</evidence>
<dbReference type="EMBL" id="BMVU01000200">
    <property type="protein sequence ID" value="GGY21381.1"/>
    <property type="molecule type" value="Genomic_DNA"/>
</dbReference>
<dbReference type="Gene3D" id="3.30.420.10">
    <property type="entry name" value="Ribonuclease H-like superfamily/Ribonuclease H"/>
    <property type="match status" value="1"/>
</dbReference>
<dbReference type="GO" id="GO:0003676">
    <property type="term" value="F:nucleic acid binding"/>
    <property type="evidence" value="ECO:0007669"/>
    <property type="project" value="InterPro"/>
</dbReference>
<comment type="function">
    <text evidence="1">Involved in the transposition of the insertion sequence.</text>
</comment>
<dbReference type="Pfam" id="PF13276">
    <property type="entry name" value="HTH_21"/>
    <property type="match status" value="1"/>
</dbReference>
<dbReference type="PANTHER" id="PTHR46889:SF4">
    <property type="entry name" value="TRANSPOSASE INSO FOR INSERTION SEQUENCE ELEMENT IS911B-RELATED"/>
    <property type="match status" value="1"/>
</dbReference>
<sequence length="299" mass="34589">MRTRRWDFISDHRADFGVKRLCRVLGVSRSGYYRHQATEEDRVERQAREAATVAQIRAIHAEHRGAYGAPRVHAEPRARGRKINRKRVTRLMRVHRIIGRHLRRTRRTTIADKTAPPAPDLMMRDFTADTLNTKWCGDITYIPVGSTWLYLATVIDICSRRVVGWSIADHMRASLVTDAIEMAVAARGGQVNGVIFHTDRGAQYVSRAFADVCRRHGIRRSMERVGSSYDNALAESFFQGLKRELLHGRRWTSKVQARLELFRWMSYYNRRRRHSALGYLTPVEFEQRLISSRTLSLAA</sequence>
<dbReference type="Pfam" id="PF00665">
    <property type="entry name" value="rve"/>
    <property type="match status" value="1"/>
</dbReference>
<dbReference type="InterPro" id="IPR012337">
    <property type="entry name" value="RNaseH-like_sf"/>
</dbReference>
<reference evidence="3" key="2">
    <citation type="submission" date="2020-09" db="EMBL/GenBank/DDBJ databases">
        <authorList>
            <person name="Sun Q."/>
            <person name="Ohkuma M."/>
        </authorList>
    </citation>
    <scope>NUCLEOTIDE SEQUENCE</scope>
    <source>
        <strain evidence="3">JCM 4790</strain>
    </source>
</reference>
<dbReference type="AlphaFoldDB" id="A0A918P5C7"/>
<comment type="caution">
    <text evidence="3">The sequence shown here is derived from an EMBL/GenBank/DDBJ whole genome shotgun (WGS) entry which is preliminary data.</text>
</comment>
<dbReference type="SUPFAM" id="SSF53098">
    <property type="entry name" value="Ribonuclease H-like"/>
    <property type="match status" value="1"/>
</dbReference>
<dbReference type="Pfam" id="PF13333">
    <property type="entry name" value="rve_2"/>
    <property type="match status" value="1"/>
</dbReference>
<organism evidence="3 4">
    <name type="scientific">Streptomyces minutiscleroticus</name>
    <dbReference type="NCBI Taxonomy" id="68238"/>
    <lineage>
        <taxon>Bacteria</taxon>
        <taxon>Bacillati</taxon>
        <taxon>Actinomycetota</taxon>
        <taxon>Actinomycetes</taxon>
        <taxon>Kitasatosporales</taxon>
        <taxon>Streptomycetaceae</taxon>
        <taxon>Streptomyces</taxon>
    </lineage>
</organism>
<proteinExistence type="predicted"/>
<evidence type="ECO:0000313" key="3">
    <source>
        <dbReference type="EMBL" id="GGY21381.1"/>
    </source>
</evidence>
<dbReference type="GO" id="GO:0015074">
    <property type="term" value="P:DNA integration"/>
    <property type="evidence" value="ECO:0007669"/>
    <property type="project" value="InterPro"/>
</dbReference>
<dbReference type="InterPro" id="IPR048020">
    <property type="entry name" value="Transpos_IS3"/>
</dbReference>
<dbReference type="NCBIfam" id="NF033516">
    <property type="entry name" value="transpos_IS3"/>
    <property type="match status" value="1"/>
</dbReference>
<dbReference type="PANTHER" id="PTHR46889">
    <property type="entry name" value="TRANSPOSASE INSF FOR INSERTION SEQUENCE IS3B-RELATED"/>
    <property type="match status" value="1"/>
</dbReference>
<gene>
    <name evidence="3" type="ORF">GCM10010358_83730</name>
</gene>
<feature type="domain" description="Integrase catalytic" evidence="2">
    <location>
        <begin position="115"/>
        <end position="290"/>
    </location>
</feature>
<reference evidence="3" key="1">
    <citation type="journal article" date="2014" name="Int. J. Syst. Evol. Microbiol.">
        <title>Complete genome sequence of Corynebacterium casei LMG S-19264T (=DSM 44701T), isolated from a smear-ripened cheese.</title>
        <authorList>
            <consortium name="US DOE Joint Genome Institute (JGI-PGF)"/>
            <person name="Walter F."/>
            <person name="Albersmeier A."/>
            <person name="Kalinowski J."/>
            <person name="Ruckert C."/>
        </authorList>
    </citation>
    <scope>NUCLEOTIDE SEQUENCE</scope>
    <source>
        <strain evidence="3">JCM 4790</strain>
    </source>
</reference>
<accession>A0A918P5C7</accession>
<name>A0A918P5C7_9ACTN</name>
<keyword evidence="4" id="KW-1185">Reference proteome</keyword>